<dbReference type="Gene3D" id="1.25.40.80">
    <property type="match status" value="1"/>
</dbReference>
<dbReference type="AlphaFoldDB" id="A0A6J4JW41"/>
<name>A0A6J4JW41_9ACTN</name>
<dbReference type="GO" id="GO:0016829">
    <property type="term" value="F:lyase activity"/>
    <property type="evidence" value="ECO:0007669"/>
    <property type="project" value="UniProtKB-KW"/>
</dbReference>
<dbReference type="InterPro" id="IPR007357">
    <property type="entry name" value="PhrB-like"/>
</dbReference>
<dbReference type="SUPFAM" id="SSF48173">
    <property type="entry name" value="Cryptochrome/photolyase FAD-binding domain"/>
    <property type="match status" value="1"/>
</dbReference>
<keyword evidence="2" id="KW-0456">Lyase</keyword>
<dbReference type="InterPro" id="IPR014729">
    <property type="entry name" value="Rossmann-like_a/b/a_fold"/>
</dbReference>
<dbReference type="Gene3D" id="1.10.10.1710">
    <property type="entry name" value="Deoxyribodipyrimidine photolyase-related"/>
    <property type="match status" value="1"/>
</dbReference>
<accession>A0A6J4JW41</accession>
<dbReference type="PANTHER" id="PTHR38657:SF1">
    <property type="entry name" value="SLR1343 PROTEIN"/>
    <property type="match status" value="1"/>
</dbReference>
<dbReference type="Pfam" id="PF04244">
    <property type="entry name" value="DPRP"/>
    <property type="match status" value="1"/>
</dbReference>
<evidence type="ECO:0000256" key="1">
    <source>
        <dbReference type="SAM" id="MobiDB-lite"/>
    </source>
</evidence>
<dbReference type="InterPro" id="IPR036134">
    <property type="entry name" value="Crypto/Photolyase_FAD-like_sf"/>
</dbReference>
<dbReference type="EMBL" id="CADCTP010000404">
    <property type="protein sequence ID" value="CAA9288783.1"/>
    <property type="molecule type" value="Genomic_DNA"/>
</dbReference>
<proteinExistence type="predicted"/>
<sequence length="491" mass="55754">MRRWVFGDQLGAHHLDSDEQPVLLVEARRVLRRGRFHRQKAHLVLSALRHRAAELGDRAVFLRTETYGQALEQLGEPVSVTQPTSFAADGFARRHPLVAEVLPDRGYATTREEFAAWVAGRGRRRLLLEDFYRDRRRRHGVLMDGADPAGGQWNLDAENREPPPRGAATLGVEEPWWPVEDEIDEEVRHDLDRWAASGEMTFVGEDGPRWAAATGAEARRALDHFVAHRLPHFGPHEDAMLAGDPTMAHSLLSPVLNLGLLHPLDAARAAEHAYRAGHAPLASTEGFVRQVLGWREYVWSLYWHLGPDYRRRNALGAREPVPEWMWTLDAGREVEARCLSTVLAGLRERGWVHHIPRLMVLGNFAMQRGWSPAEMVEWFRLSFVDGYDWVMLPNVVGMSQWADGGIMATKPYAAGGAYIDRMSDFCKPCRYDPKKRTGEDACPYTAGYWAFLDRNAEHFAGNQRMRQPLAGLRRLPDVAEVVEQERHRGMP</sequence>
<dbReference type="Gene3D" id="3.40.50.620">
    <property type="entry name" value="HUPs"/>
    <property type="match status" value="1"/>
</dbReference>
<organism evidence="2">
    <name type="scientific">uncultured Mycobacteriales bacterium</name>
    <dbReference type="NCBI Taxonomy" id="581187"/>
    <lineage>
        <taxon>Bacteria</taxon>
        <taxon>Bacillati</taxon>
        <taxon>Actinomycetota</taxon>
        <taxon>Actinomycetes</taxon>
        <taxon>Mycobacteriales</taxon>
        <taxon>environmental samples</taxon>
    </lineage>
</organism>
<dbReference type="Gene3D" id="1.10.579.10">
    <property type="entry name" value="DNA Cyclobutane Dipyrimidine Photolyase, subunit A, domain 3"/>
    <property type="match status" value="1"/>
</dbReference>
<feature type="region of interest" description="Disordered" evidence="1">
    <location>
        <begin position="149"/>
        <end position="168"/>
    </location>
</feature>
<dbReference type="PANTHER" id="PTHR38657">
    <property type="entry name" value="SLR1343 PROTEIN"/>
    <property type="match status" value="1"/>
</dbReference>
<dbReference type="InterPro" id="IPR052551">
    <property type="entry name" value="UV-DNA_repair_photolyase"/>
</dbReference>
<evidence type="ECO:0000313" key="2">
    <source>
        <dbReference type="EMBL" id="CAA9288783.1"/>
    </source>
</evidence>
<reference evidence="2" key="1">
    <citation type="submission" date="2020-02" db="EMBL/GenBank/DDBJ databases">
        <authorList>
            <person name="Meier V. D."/>
        </authorList>
    </citation>
    <scope>NUCLEOTIDE SEQUENCE</scope>
    <source>
        <strain evidence="2">AVDCRST_MAG41</strain>
    </source>
</reference>
<gene>
    <name evidence="2" type="ORF">AVDCRST_MAG41-4220</name>
</gene>
<protein>
    <submittedName>
        <fullName evidence="2">Deoxyribodipyrimidine photolyase</fullName>
    </submittedName>
</protein>